<evidence type="ECO:0000259" key="8">
    <source>
        <dbReference type="PROSITE" id="PS51007"/>
    </source>
</evidence>
<feature type="domain" description="Cytochrome c" evidence="8">
    <location>
        <begin position="344"/>
        <end position="503"/>
    </location>
</feature>
<sequence>MSDQDKDPVVHSSLSKPLYISSVLLVLSMAWGLYDEMYGIRPWKGYQARFVKVYSRYLKSAAGGEADVERQIKASPEYKQLDAAMQSAEKAAMPGASAIDKTINQELVPKILALNEPFQEVRGHIGALTYEIEVTHSESSKDSLRKQIEQLKAEKHDIQLPGDQKRSLDFKGMGDLLQSMKDEKSRKLQERVELMKQATELRAKRDQYLSDRIAEASTSTIAAVQNSLDKFDIRIRQIHVKDVDLVDRCESCHLGTREPVVLTKAAMGGEEVFTSHPDKELLKIHDPEKFGCTPCHGGNGAALASVEKAHGYNKFWLWPLHHKENIQAGCQQCHAREVVTEMADTLNQGREIFRLRGCMGCHRYEAFDREADEAASVNQQIRQLEQQKAEWKREVGFSEQKANNPRTSDTEAKTLFAHANDLKVRSSGLDAKIEQLDMRSRSLVREMKKVGPSLKEARVKLKKEWIPVWLKDPHQWREGTKMPTFRLDDNEIRAISAFIWQTGVKADLPQQKEGDAARGKEAFETRGCMACHSMGEGAAKQGGTFSANLSREGEKANYDYIVRWVHNPRQRSAPYCAFEKKDLTAEDYARKGMPYVFDLEHSKCPNDGHELQVQQMTPMPSLRLTEDEARDIASYLMTRKRDNASYANADYMDDPKLKNQGLSLVRNYGCAGCHEIAGLEEEQRIGTELTKEGSKPIERLDFALLGHKAEAEEWYTHKGFFEHKLENPAVYDTGKEKAKQDRLKMPNFNLSKPEIDAVTTFLEGSVDASVPARYFYTPTDQRQDIIDGWWVVRKYNCMGCHKVHVGQTTTFDTMAKYQDPDWKDQRPPTLIGEGARVNPEWLMRFLNNPALSETDTNRDGVRQYLKARMPTFSFSDGEIRKFVRFFEALSSQAQPFIAEKLDPLTEQERTMARQLFTSEGAPCLKCHMTGDAKHDSHATAPNFTVAKDRLKPGWTKRWMLDPALMSPGTAMPSGLFRHDADRYVFTGPTPASFNGYPKDHADLLVRYMFQFTPEELSRLRSSASAGN</sequence>
<dbReference type="PANTHER" id="PTHR35038">
    <property type="entry name" value="DISSIMILATORY SULFITE REDUCTASE SIRA"/>
    <property type="match status" value="1"/>
</dbReference>
<evidence type="ECO:0000256" key="4">
    <source>
        <dbReference type="ARBA" id="ARBA00023004"/>
    </source>
</evidence>
<evidence type="ECO:0000256" key="5">
    <source>
        <dbReference type="PROSITE-ProRule" id="PRU00433"/>
    </source>
</evidence>
<name>Q01YB9_SOLUE</name>
<dbReference type="GO" id="GO:0009055">
    <property type="term" value="F:electron transfer activity"/>
    <property type="evidence" value="ECO:0007669"/>
    <property type="project" value="InterPro"/>
</dbReference>
<proteinExistence type="predicted"/>
<keyword evidence="3" id="KW-0732">Signal</keyword>
<dbReference type="EMBL" id="CP000473">
    <property type="protein sequence ID" value="ABJ85346.1"/>
    <property type="molecule type" value="Genomic_DNA"/>
</dbReference>
<dbReference type="STRING" id="234267.Acid_4385"/>
<keyword evidence="1 5" id="KW-0349">Heme</keyword>
<feature type="domain" description="Cytochrome c" evidence="8">
    <location>
        <begin position="783"/>
        <end position="890"/>
    </location>
</feature>
<dbReference type="PROSITE" id="PS51007">
    <property type="entry name" value="CYTC"/>
    <property type="match status" value="5"/>
</dbReference>
<dbReference type="PANTHER" id="PTHR35038:SF8">
    <property type="entry name" value="C-TYPE POLYHEME CYTOCHROME OMCC"/>
    <property type="match status" value="1"/>
</dbReference>
<dbReference type="InterPro" id="IPR051829">
    <property type="entry name" value="Multiheme_Cytochr_ET"/>
</dbReference>
<protein>
    <recommendedName>
        <fullName evidence="8">Cytochrome c domain-containing protein</fullName>
    </recommendedName>
</protein>
<dbReference type="InterPro" id="IPR009056">
    <property type="entry name" value="Cyt_c-like_dom"/>
</dbReference>
<gene>
    <name evidence="9" type="ordered locus">Acid_4385</name>
</gene>
<evidence type="ECO:0000256" key="2">
    <source>
        <dbReference type="ARBA" id="ARBA00022723"/>
    </source>
</evidence>
<dbReference type="SUPFAM" id="SSF48695">
    <property type="entry name" value="Multiheme cytochromes"/>
    <property type="match status" value="1"/>
</dbReference>
<evidence type="ECO:0000256" key="6">
    <source>
        <dbReference type="SAM" id="Coils"/>
    </source>
</evidence>
<feature type="domain" description="Cytochrome c" evidence="8">
    <location>
        <begin position="656"/>
        <end position="766"/>
    </location>
</feature>
<feature type="coiled-coil region" evidence="6">
    <location>
        <begin position="134"/>
        <end position="197"/>
    </location>
</feature>
<dbReference type="Pfam" id="PF00034">
    <property type="entry name" value="Cytochrom_C"/>
    <property type="match status" value="1"/>
</dbReference>
<evidence type="ECO:0000313" key="9">
    <source>
        <dbReference type="EMBL" id="ABJ85346.1"/>
    </source>
</evidence>
<evidence type="ECO:0000256" key="1">
    <source>
        <dbReference type="ARBA" id="ARBA00022617"/>
    </source>
</evidence>
<keyword evidence="7" id="KW-0812">Transmembrane</keyword>
<keyword evidence="2 5" id="KW-0479">Metal-binding</keyword>
<reference evidence="9" key="1">
    <citation type="submission" date="2006-10" db="EMBL/GenBank/DDBJ databases">
        <title>Complete sequence of Solibacter usitatus Ellin6076.</title>
        <authorList>
            <consortium name="US DOE Joint Genome Institute"/>
            <person name="Copeland A."/>
            <person name="Lucas S."/>
            <person name="Lapidus A."/>
            <person name="Barry K."/>
            <person name="Detter J.C."/>
            <person name="Glavina del Rio T."/>
            <person name="Hammon N."/>
            <person name="Israni S."/>
            <person name="Dalin E."/>
            <person name="Tice H."/>
            <person name="Pitluck S."/>
            <person name="Thompson L.S."/>
            <person name="Brettin T."/>
            <person name="Bruce D."/>
            <person name="Han C."/>
            <person name="Tapia R."/>
            <person name="Gilna P."/>
            <person name="Schmutz J."/>
            <person name="Larimer F."/>
            <person name="Land M."/>
            <person name="Hauser L."/>
            <person name="Kyrpides N."/>
            <person name="Mikhailova N."/>
            <person name="Janssen P.H."/>
            <person name="Kuske C.R."/>
            <person name="Richardson P."/>
        </authorList>
    </citation>
    <scope>NUCLEOTIDE SEQUENCE</scope>
    <source>
        <strain evidence="9">Ellin6076</strain>
    </source>
</reference>
<dbReference type="GO" id="GO:0020037">
    <property type="term" value="F:heme binding"/>
    <property type="evidence" value="ECO:0007669"/>
    <property type="project" value="InterPro"/>
</dbReference>
<dbReference type="Gene3D" id="1.10.760.10">
    <property type="entry name" value="Cytochrome c-like domain"/>
    <property type="match status" value="5"/>
</dbReference>
<organism evidence="9">
    <name type="scientific">Solibacter usitatus (strain Ellin6076)</name>
    <dbReference type="NCBI Taxonomy" id="234267"/>
    <lineage>
        <taxon>Bacteria</taxon>
        <taxon>Pseudomonadati</taxon>
        <taxon>Acidobacteriota</taxon>
        <taxon>Terriglobia</taxon>
        <taxon>Bryobacterales</taxon>
        <taxon>Solibacteraceae</taxon>
        <taxon>Candidatus Solibacter</taxon>
    </lineage>
</organism>
<feature type="transmembrane region" description="Helical" evidence="7">
    <location>
        <begin position="17"/>
        <end position="34"/>
    </location>
</feature>
<dbReference type="GO" id="GO:0046872">
    <property type="term" value="F:metal ion binding"/>
    <property type="evidence" value="ECO:0007669"/>
    <property type="project" value="UniProtKB-KW"/>
</dbReference>
<dbReference type="HOGENOM" id="CLU_333628_0_0_0"/>
<keyword evidence="6" id="KW-0175">Coiled coil</keyword>
<evidence type="ECO:0000256" key="7">
    <source>
        <dbReference type="SAM" id="Phobius"/>
    </source>
</evidence>
<dbReference type="InterPro" id="IPR036909">
    <property type="entry name" value="Cyt_c-like_dom_sf"/>
</dbReference>
<keyword evidence="7" id="KW-0472">Membrane</keyword>
<dbReference type="AlphaFoldDB" id="Q01YB9"/>
<feature type="domain" description="Cytochrome c" evidence="8">
    <location>
        <begin position="907"/>
        <end position="1012"/>
    </location>
</feature>
<dbReference type="InParanoid" id="Q01YB9"/>
<evidence type="ECO:0000256" key="3">
    <source>
        <dbReference type="ARBA" id="ARBA00022729"/>
    </source>
</evidence>
<dbReference type="OrthoDB" id="232040at2"/>
<dbReference type="SUPFAM" id="SSF46626">
    <property type="entry name" value="Cytochrome c"/>
    <property type="match status" value="4"/>
</dbReference>
<dbReference type="eggNOG" id="COG2010">
    <property type="taxonomic scope" value="Bacteria"/>
</dbReference>
<feature type="domain" description="Cytochrome c" evidence="8">
    <location>
        <begin position="514"/>
        <end position="640"/>
    </location>
</feature>
<keyword evidence="4 5" id="KW-0408">Iron</keyword>
<dbReference type="KEGG" id="sus:Acid_4385"/>
<dbReference type="InterPro" id="IPR036280">
    <property type="entry name" value="Multihaem_cyt_sf"/>
</dbReference>
<keyword evidence="7" id="KW-1133">Transmembrane helix</keyword>
<accession>Q01YB9</accession>
<feature type="coiled-coil region" evidence="6">
    <location>
        <begin position="367"/>
        <end position="401"/>
    </location>
</feature>